<dbReference type="EMBL" id="FOZG01000002">
    <property type="protein sequence ID" value="SFS04457.1"/>
    <property type="molecule type" value="Genomic_DNA"/>
</dbReference>
<dbReference type="RefSeq" id="WP_131819275.1">
    <property type="nucleotide sequence ID" value="NZ_FOZG01000002.1"/>
</dbReference>
<dbReference type="Proteomes" id="UP000198824">
    <property type="component" value="Unassembled WGS sequence"/>
</dbReference>
<evidence type="ECO:0000313" key="3">
    <source>
        <dbReference type="Proteomes" id="UP000198824"/>
    </source>
</evidence>
<evidence type="ECO:0000313" key="2">
    <source>
        <dbReference type="EMBL" id="SFS04457.1"/>
    </source>
</evidence>
<proteinExistence type="predicted"/>
<protein>
    <submittedName>
        <fullName evidence="2">Uncharacterized protein</fullName>
    </submittedName>
</protein>
<feature type="signal peptide" evidence="1">
    <location>
        <begin position="1"/>
        <end position="18"/>
    </location>
</feature>
<sequence length="126" mass="12732">MRRMLGLGLALVSGIAVAQIPGTGQGVGAMVGEGLNQQALPGATLGGVTGQVRAIDDEARDSARMASDRAAAGTTPRVEAKAGVRVERGTRCYDTSGEFDAAARDGYYYCERSGAGAGAAVKARGN</sequence>
<gene>
    <name evidence="2" type="ORF">SAMN05192580_2941</name>
</gene>
<keyword evidence="1" id="KW-0732">Signal</keyword>
<dbReference type="AlphaFoldDB" id="A0A1I6LLM3"/>
<dbReference type="STRING" id="1166337.SAMN05192580_2941"/>
<evidence type="ECO:0000256" key="1">
    <source>
        <dbReference type="SAM" id="SignalP"/>
    </source>
</evidence>
<feature type="chain" id="PRO_5011682406" evidence="1">
    <location>
        <begin position="19"/>
        <end position="126"/>
    </location>
</feature>
<reference evidence="2 3" key="1">
    <citation type="submission" date="2016-10" db="EMBL/GenBank/DDBJ databases">
        <authorList>
            <person name="de Groot N.N."/>
        </authorList>
    </citation>
    <scope>NUCLEOTIDE SEQUENCE [LARGE SCALE GENOMIC DNA]</scope>
    <source>
        <strain evidence="2 3">S5-249</strain>
    </source>
</reference>
<organism evidence="2 3">
    <name type="scientific">Sphingomonas jatrophae</name>
    <dbReference type="NCBI Taxonomy" id="1166337"/>
    <lineage>
        <taxon>Bacteria</taxon>
        <taxon>Pseudomonadati</taxon>
        <taxon>Pseudomonadota</taxon>
        <taxon>Alphaproteobacteria</taxon>
        <taxon>Sphingomonadales</taxon>
        <taxon>Sphingomonadaceae</taxon>
        <taxon>Sphingomonas</taxon>
    </lineage>
</organism>
<accession>A0A1I6LLM3</accession>
<name>A0A1I6LLM3_9SPHN</name>
<keyword evidence="3" id="KW-1185">Reference proteome</keyword>